<sequence>MSYLTATLEPDELDALMDSMKPYDDAIRDLEHITKTTRGAADAFEESLRVKNSLDTYEVLAKTMPTQQLLTAILNCEYKLWRTHEETPLRFKPYLSHWVETLMSTQKELAHHQHIAITTSDTNDTITTREILVTRAGYIMALLKDTPLPSAEPVRSAYEKSARDKFILPEFDLLPYMQMLVETEIWDRLPDGMVQAPETGALSKSKTQEGSDPQRWEDVMLRKLKEDPNAAVQELSHLPLDLSTLDFLTKLLTDRTFEELGIDGPPVILQYIQHALRLIEKMGAPPPTSEQNLPVGGASNGAAIVEYGKEPQSRAVKLLLLFMKNSITKGLLEPTPLIFELQEICVRYVWIREVRDFRTWVGKIDVFI</sequence>
<dbReference type="InterPro" id="IPR019312">
    <property type="entry name" value="CNOT11"/>
</dbReference>
<dbReference type="OMA" id="NCEYKLW"/>
<comment type="caution">
    <text evidence="1">The sequence shown here is derived from an EMBL/GenBank/DDBJ whole genome shotgun (WGS) entry which is preliminary data.</text>
</comment>
<dbReference type="EMBL" id="NRDI02000005">
    <property type="protein sequence ID" value="KAI1516060.1"/>
    <property type="molecule type" value="Genomic_DNA"/>
</dbReference>
<evidence type="ECO:0000313" key="1">
    <source>
        <dbReference type="EMBL" id="KAI1516060.1"/>
    </source>
</evidence>
<dbReference type="Pfam" id="PF10155">
    <property type="entry name" value="CNOT11"/>
    <property type="match status" value="1"/>
</dbReference>
<gene>
    <name evidence="1" type="ORF">Ptr86124_004597</name>
</gene>
<protein>
    <submittedName>
        <fullName evidence="1">Uncharacterized protein</fullName>
    </submittedName>
</protein>
<dbReference type="Proteomes" id="UP000249757">
    <property type="component" value="Unassembled WGS sequence"/>
</dbReference>
<dbReference type="OrthoDB" id="10265389at2759"/>
<proteinExistence type="predicted"/>
<dbReference type="GO" id="GO:0030014">
    <property type="term" value="C:CCR4-NOT complex"/>
    <property type="evidence" value="ECO:0007669"/>
    <property type="project" value="InterPro"/>
</dbReference>
<evidence type="ECO:0000313" key="2">
    <source>
        <dbReference type="Proteomes" id="UP000249757"/>
    </source>
</evidence>
<name>A0A2W1EED7_9PLEO</name>
<accession>A0A2W1EED7</accession>
<keyword evidence="2" id="KW-1185">Reference proteome</keyword>
<reference evidence="2" key="1">
    <citation type="journal article" date="2022" name="Microb. Genom.">
        <title>A global pangenome for the wheat fungal pathogen Pyrenophora tritici-repentis and prediction of effector protein structural homology.</title>
        <authorList>
            <person name="Moolhuijzen P.M."/>
            <person name="See P.T."/>
            <person name="Shi G."/>
            <person name="Powell H.R."/>
            <person name="Cockram J."/>
            <person name="Jorgensen L.N."/>
            <person name="Benslimane H."/>
            <person name="Strelkov S.E."/>
            <person name="Turner J."/>
            <person name="Liu Z."/>
            <person name="Moffat C.S."/>
        </authorList>
    </citation>
    <scope>NUCLEOTIDE SEQUENCE [LARGE SCALE GENOMIC DNA]</scope>
</reference>
<organism evidence="1 2">
    <name type="scientific">Pyrenophora tritici-repentis</name>
    <dbReference type="NCBI Taxonomy" id="45151"/>
    <lineage>
        <taxon>Eukaryota</taxon>
        <taxon>Fungi</taxon>
        <taxon>Dikarya</taxon>
        <taxon>Ascomycota</taxon>
        <taxon>Pezizomycotina</taxon>
        <taxon>Dothideomycetes</taxon>
        <taxon>Pleosporomycetidae</taxon>
        <taxon>Pleosporales</taxon>
        <taxon>Pleosporineae</taxon>
        <taxon>Pleosporaceae</taxon>
        <taxon>Pyrenophora</taxon>
    </lineage>
</organism>
<dbReference type="AlphaFoldDB" id="A0A2W1EED7"/>